<feature type="domain" description="DUF7282" evidence="4">
    <location>
        <begin position="43"/>
        <end position="140"/>
    </location>
</feature>
<proteinExistence type="predicted"/>
<evidence type="ECO:0000256" key="3">
    <source>
        <dbReference type="SAM" id="Phobius"/>
    </source>
</evidence>
<keyword evidence="3" id="KW-0472">Membrane</keyword>
<dbReference type="GO" id="GO:0005886">
    <property type="term" value="C:plasma membrane"/>
    <property type="evidence" value="ECO:0007669"/>
    <property type="project" value="UniProtKB-SubCell"/>
</dbReference>
<accession>A0ABD5Q3R7</accession>
<dbReference type="EMBL" id="JBHSHT010000002">
    <property type="protein sequence ID" value="MFC4825354.1"/>
    <property type="molecule type" value="Genomic_DNA"/>
</dbReference>
<evidence type="ECO:0000313" key="5">
    <source>
        <dbReference type="EMBL" id="MFC4825354.1"/>
    </source>
</evidence>
<feature type="region of interest" description="Disordered" evidence="2">
    <location>
        <begin position="150"/>
        <end position="196"/>
    </location>
</feature>
<feature type="region of interest" description="Disordered" evidence="2">
    <location>
        <begin position="28"/>
        <end position="48"/>
    </location>
</feature>
<organism evidence="5 6">
    <name type="scientific">Halorussus aquaticus</name>
    <dbReference type="NCBI Taxonomy" id="2953748"/>
    <lineage>
        <taxon>Archaea</taxon>
        <taxon>Methanobacteriati</taxon>
        <taxon>Methanobacteriota</taxon>
        <taxon>Stenosarchaea group</taxon>
        <taxon>Halobacteria</taxon>
        <taxon>Halobacteriales</taxon>
        <taxon>Haladaptataceae</taxon>
        <taxon>Halorussus</taxon>
    </lineage>
</organism>
<evidence type="ECO:0000313" key="6">
    <source>
        <dbReference type="Proteomes" id="UP001595945"/>
    </source>
</evidence>
<keyword evidence="3" id="KW-0812">Transmembrane</keyword>
<keyword evidence="1" id="KW-0732">Signal</keyword>
<evidence type="ECO:0000256" key="1">
    <source>
        <dbReference type="ARBA" id="ARBA00022729"/>
    </source>
</evidence>
<dbReference type="GO" id="GO:0030115">
    <property type="term" value="C:S-layer"/>
    <property type="evidence" value="ECO:0007669"/>
    <property type="project" value="UniProtKB-SubCell"/>
</dbReference>
<evidence type="ECO:0000259" key="4">
    <source>
        <dbReference type="Pfam" id="PF23951"/>
    </source>
</evidence>
<name>A0ABD5Q3R7_9EURY</name>
<dbReference type="InterPro" id="IPR026371">
    <property type="entry name" value="PGF_CTERM"/>
</dbReference>
<feature type="compositionally biased region" description="Acidic residues" evidence="2">
    <location>
        <begin position="173"/>
        <end position="187"/>
    </location>
</feature>
<gene>
    <name evidence="5" type="ORF">ACFO9K_13915</name>
</gene>
<dbReference type="RefSeq" id="WP_254268958.1">
    <property type="nucleotide sequence ID" value="NZ_CP100400.1"/>
</dbReference>
<dbReference type="NCBIfam" id="TIGR04126">
    <property type="entry name" value="PGF_CTERM"/>
    <property type="match status" value="1"/>
</dbReference>
<protein>
    <submittedName>
        <fullName evidence="5">PGF-CTERM sorting domain-containing protein</fullName>
    </submittedName>
</protein>
<dbReference type="Proteomes" id="UP001595945">
    <property type="component" value="Unassembled WGS sequence"/>
</dbReference>
<dbReference type="Pfam" id="PF23951">
    <property type="entry name" value="DUF7282"/>
    <property type="match status" value="1"/>
</dbReference>
<feature type="transmembrane region" description="Helical" evidence="3">
    <location>
        <begin position="197"/>
        <end position="215"/>
    </location>
</feature>
<comment type="caution">
    <text evidence="5">The sequence shown here is derived from an EMBL/GenBank/DDBJ whole genome shotgun (WGS) entry which is preliminary data.</text>
</comment>
<keyword evidence="6" id="KW-1185">Reference proteome</keyword>
<reference evidence="5 6" key="1">
    <citation type="journal article" date="2019" name="Int. J. Syst. Evol. Microbiol.">
        <title>The Global Catalogue of Microorganisms (GCM) 10K type strain sequencing project: providing services to taxonomists for standard genome sequencing and annotation.</title>
        <authorList>
            <consortium name="The Broad Institute Genomics Platform"/>
            <consortium name="The Broad Institute Genome Sequencing Center for Infectious Disease"/>
            <person name="Wu L."/>
            <person name="Ma J."/>
        </authorList>
    </citation>
    <scope>NUCLEOTIDE SEQUENCE [LARGE SCALE GENOMIC DNA]</scope>
    <source>
        <strain evidence="5 6">XZYJ18</strain>
    </source>
</reference>
<keyword evidence="3" id="KW-1133">Transmembrane helix</keyword>
<sequence>MTGTTRTVLVAAVLALAVSTGVALASPATTTTTTTDAQTNETASVSAPDQQFDGENLTIESATLPDGGFAVVYNQSKARIGHTEYLGTGDHQNVTVSLDEPVEDPQVLVVALVHNNGSESYNASADKVAYENDRGKEVADVSYVYFQTRGQETTTAETTTEEETTSSTTTAETSDETTTESASEETTTDVSSGTIPGFTPITGVVALLGAALLGLRRS</sequence>
<dbReference type="AlphaFoldDB" id="A0ABD5Q3R7"/>
<evidence type="ECO:0000256" key="2">
    <source>
        <dbReference type="SAM" id="MobiDB-lite"/>
    </source>
</evidence>
<feature type="compositionally biased region" description="Low complexity" evidence="2">
    <location>
        <begin position="28"/>
        <end position="43"/>
    </location>
</feature>
<dbReference type="GeneID" id="73043931"/>
<dbReference type="InterPro" id="IPR055706">
    <property type="entry name" value="Slg1/2_DUF7282"/>
</dbReference>